<dbReference type="AlphaFoldDB" id="A0A934N008"/>
<dbReference type="Proteomes" id="UP000628710">
    <property type="component" value="Unassembled WGS sequence"/>
</dbReference>
<sequence length="185" mass="20715">MLATLKALQDDEELGISPVQQGCIDTLEQGYNFLNFLNDEQYVYVASPHVASSIGQHFRHLLDMFLALSNDTPVIDYNLRRRGHKVETSRQVAMAELLAFIKWLTSKTLKDLQSPVTIWTEVSVIDTQTCEMTSTLERELTFAALHANHHFAMSKVTISLLDGHLNGVGDDFGFAPATLTYLKGQ</sequence>
<evidence type="ECO:0000313" key="2">
    <source>
        <dbReference type="Proteomes" id="UP000628710"/>
    </source>
</evidence>
<comment type="caution">
    <text evidence="1">The sequence shown here is derived from an EMBL/GenBank/DDBJ whole genome shotgun (WGS) entry which is preliminary data.</text>
</comment>
<evidence type="ECO:0000313" key="1">
    <source>
        <dbReference type="EMBL" id="MBJ7536227.1"/>
    </source>
</evidence>
<organism evidence="1 2">
    <name type="scientific">Marinomonas transparens</name>
    <dbReference type="NCBI Taxonomy" id="2795388"/>
    <lineage>
        <taxon>Bacteria</taxon>
        <taxon>Pseudomonadati</taxon>
        <taxon>Pseudomonadota</taxon>
        <taxon>Gammaproteobacteria</taxon>
        <taxon>Oceanospirillales</taxon>
        <taxon>Oceanospirillaceae</taxon>
        <taxon>Marinomonas</taxon>
    </lineage>
</organism>
<dbReference type="PANTHER" id="PTHR39473:SF1">
    <property type="entry name" value="DINB-LIKE DOMAIN-CONTAINING PROTEIN"/>
    <property type="match status" value="1"/>
</dbReference>
<gene>
    <name evidence="1" type="ORF">I8J31_00890</name>
</gene>
<accession>A0A934N008</accession>
<keyword evidence="2" id="KW-1185">Reference proteome</keyword>
<evidence type="ECO:0008006" key="3">
    <source>
        <dbReference type="Google" id="ProtNLM"/>
    </source>
</evidence>
<dbReference type="SUPFAM" id="SSF109854">
    <property type="entry name" value="DinB/YfiT-like putative metalloenzymes"/>
    <property type="match status" value="1"/>
</dbReference>
<dbReference type="EMBL" id="JAEMNX010000001">
    <property type="protein sequence ID" value="MBJ7536227.1"/>
    <property type="molecule type" value="Genomic_DNA"/>
</dbReference>
<dbReference type="RefSeq" id="WP_199466301.1">
    <property type="nucleotide sequence ID" value="NZ_JAEMNX010000001.1"/>
</dbReference>
<name>A0A934N008_9GAMM</name>
<protein>
    <recommendedName>
        <fullName evidence="3">DinB family protein</fullName>
    </recommendedName>
</protein>
<dbReference type="PANTHER" id="PTHR39473">
    <property type="match status" value="1"/>
</dbReference>
<dbReference type="InterPro" id="IPR034660">
    <property type="entry name" value="DinB/YfiT-like"/>
</dbReference>
<proteinExistence type="predicted"/>
<reference evidence="1" key="1">
    <citation type="submission" date="2020-12" db="EMBL/GenBank/DDBJ databases">
        <title>Marinomonas arctica sp. nov., a psychrotolerant bacterium isolated from the Arctic.</title>
        <authorList>
            <person name="Zhang Y."/>
        </authorList>
    </citation>
    <scope>NUCLEOTIDE SEQUENCE</scope>
    <source>
        <strain evidence="1">C1424</strain>
    </source>
</reference>